<reference evidence="4 5" key="1">
    <citation type="submission" date="2019-01" db="EMBL/GenBank/DDBJ databases">
        <title>Egibacter rhizosphaerae EGI 80759T.</title>
        <authorList>
            <person name="Chen D.-D."/>
            <person name="Tian Y."/>
            <person name="Jiao J.-Y."/>
            <person name="Zhang X.-T."/>
            <person name="Zhang Y.-G."/>
            <person name="Zhang Y."/>
            <person name="Xiao M."/>
            <person name="Shu W.-S."/>
            <person name="Li W.-J."/>
        </authorList>
    </citation>
    <scope>NUCLEOTIDE SEQUENCE [LARGE SCALE GENOMIC DNA]</scope>
    <source>
        <strain evidence="4 5">EGI 80759</strain>
    </source>
</reference>
<dbReference type="EMBL" id="CP036402">
    <property type="protein sequence ID" value="QBI18241.1"/>
    <property type="molecule type" value="Genomic_DNA"/>
</dbReference>
<dbReference type="SUPFAM" id="SSF53807">
    <property type="entry name" value="Helical backbone' metal receptor"/>
    <property type="match status" value="1"/>
</dbReference>
<dbReference type="Pfam" id="PF01497">
    <property type="entry name" value="Peripla_BP_2"/>
    <property type="match status" value="1"/>
</dbReference>
<evidence type="ECO:0000313" key="5">
    <source>
        <dbReference type="Proteomes" id="UP000291469"/>
    </source>
</evidence>
<dbReference type="InterPro" id="IPR054828">
    <property type="entry name" value="Vit_B12_bind_prot"/>
</dbReference>
<evidence type="ECO:0000256" key="1">
    <source>
        <dbReference type="ARBA" id="ARBA00008814"/>
    </source>
</evidence>
<accession>A0A411YAL5</accession>
<comment type="similarity">
    <text evidence="1">Belongs to the bacterial solute-binding protein 8 family.</text>
</comment>
<dbReference type="InterPro" id="IPR050902">
    <property type="entry name" value="ABC_Transporter_SBP"/>
</dbReference>
<gene>
    <name evidence="4" type="ORF">ER308_00735</name>
</gene>
<keyword evidence="2" id="KW-0732">Signal</keyword>
<keyword evidence="5" id="KW-1185">Reference proteome</keyword>
<proteinExistence type="inferred from homology"/>
<dbReference type="Proteomes" id="UP000291469">
    <property type="component" value="Chromosome"/>
</dbReference>
<name>A0A411YAL5_9ACTN</name>
<dbReference type="RefSeq" id="WP_131153239.1">
    <property type="nucleotide sequence ID" value="NZ_CP036402.1"/>
</dbReference>
<protein>
    <recommendedName>
        <fullName evidence="3">Fe/B12 periplasmic-binding domain-containing protein</fullName>
    </recommendedName>
</protein>
<dbReference type="InterPro" id="IPR002491">
    <property type="entry name" value="ABC_transptr_periplasmic_BD"/>
</dbReference>
<evidence type="ECO:0000259" key="3">
    <source>
        <dbReference type="PROSITE" id="PS50983"/>
    </source>
</evidence>
<feature type="domain" description="Fe/B12 periplasmic-binding" evidence="3">
    <location>
        <begin position="24"/>
        <end position="266"/>
    </location>
</feature>
<sequence>MSGPAGDSADAAGYTRAGAGQPERVVSLVPSLTDLAARLGAGPRLVGVTDWCRHGAPAGVARLAGTKTPHLARTVALRPDLVLANTEENRSGDLERLRAEGIAVHETFPRRVADVPAMMRGVGEALGIDAEPLAAELERALADAPSAGAWPRVLLLVWRKPWIAAGPDTYSSDLLHAAGLRNALTEVVEGDERWPRVDRERVAAAAPDVVLLPSEPYAFGTEDLDAVAELTGGCAARFVDGEALTWHGPRTAAGLRELTGVVADVGRHRGTRCADTPSAADSASPCAW</sequence>
<dbReference type="Gene3D" id="3.40.50.1980">
    <property type="entry name" value="Nitrogenase molybdenum iron protein domain"/>
    <property type="match status" value="2"/>
</dbReference>
<dbReference type="PROSITE" id="PS50983">
    <property type="entry name" value="FE_B12_PBP"/>
    <property type="match status" value="1"/>
</dbReference>
<dbReference type="NCBIfam" id="NF038402">
    <property type="entry name" value="TroA_like"/>
    <property type="match status" value="1"/>
</dbReference>
<dbReference type="OrthoDB" id="9816357at2"/>
<evidence type="ECO:0000313" key="4">
    <source>
        <dbReference type="EMBL" id="QBI18241.1"/>
    </source>
</evidence>
<dbReference type="KEGG" id="erz:ER308_00735"/>
<organism evidence="4 5">
    <name type="scientific">Egibacter rhizosphaerae</name>
    <dbReference type="NCBI Taxonomy" id="1670831"/>
    <lineage>
        <taxon>Bacteria</taxon>
        <taxon>Bacillati</taxon>
        <taxon>Actinomycetota</taxon>
        <taxon>Nitriliruptoria</taxon>
        <taxon>Egibacterales</taxon>
        <taxon>Egibacteraceae</taxon>
        <taxon>Egibacter</taxon>
    </lineage>
</organism>
<dbReference type="PANTHER" id="PTHR30535:SF35">
    <property type="entry name" value="PERIPLASMIC BINDING PROTEIN"/>
    <property type="match status" value="1"/>
</dbReference>
<dbReference type="AlphaFoldDB" id="A0A411YAL5"/>
<dbReference type="PANTHER" id="PTHR30535">
    <property type="entry name" value="VITAMIN B12-BINDING PROTEIN"/>
    <property type="match status" value="1"/>
</dbReference>
<evidence type="ECO:0000256" key="2">
    <source>
        <dbReference type="ARBA" id="ARBA00022729"/>
    </source>
</evidence>